<dbReference type="AlphaFoldDB" id="C2EMI3"/>
<keyword evidence="1" id="KW-1133">Transmembrane helix</keyword>
<feature type="transmembrane region" description="Helical" evidence="1">
    <location>
        <begin position="34"/>
        <end position="51"/>
    </location>
</feature>
<keyword evidence="3" id="KW-1185">Reference proteome</keyword>
<feature type="transmembrane region" description="Helical" evidence="1">
    <location>
        <begin position="12"/>
        <end position="28"/>
    </location>
</feature>
<evidence type="ECO:0000256" key="1">
    <source>
        <dbReference type="SAM" id="Phobius"/>
    </source>
</evidence>
<keyword evidence="1" id="KW-0472">Membrane</keyword>
<keyword evidence="1" id="KW-0812">Transmembrane</keyword>
<reference evidence="2 3" key="1">
    <citation type="submission" date="2009-01" db="EMBL/GenBank/DDBJ databases">
        <authorList>
            <person name="Qin X."/>
            <person name="Bachman B."/>
            <person name="Battles P."/>
            <person name="Bell A."/>
            <person name="Bess C."/>
            <person name="Bickham C."/>
            <person name="Chaboub L."/>
            <person name="Chen D."/>
            <person name="Coyle M."/>
            <person name="Deiros D.R."/>
            <person name="Dinh H."/>
            <person name="Forbes L."/>
            <person name="Fowler G."/>
            <person name="Francisco L."/>
            <person name="Fu Q."/>
            <person name="Gubbala S."/>
            <person name="Hale W."/>
            <person name="Han Y."/>
            <person name="Hemphill L."/>
            <person name="Highlander S.K."/>
            <person name="Hirani K."/>
            <person name="Hogues M."/>
            <person name="Jackson L."/>
            <person name="Jakkamsetti A."/>
            <person name="Javaid M."/>
            <person name="Jiang H."/>
            <person name="Korchina V."/>
            <person name="Kovar C."/>
            <person name="Lara F."/>
            <person name="Lee S."/>
            <person name="Mata R."/>
            <person name="Mathew T."/>
            <person name="Moen C."/>
            <person name="Morales K."/>
            <person name="Munidasa M."/>
            <person name="Nazareth L."/>
            <person name="Ngo R."/>
            <person name="Nguyen L."/>
            <person name="Okwuonu G."/>
            <person name="Ongeri F."/>
            <person name="Patil S."/>
            <person name="Petrosino J."/>
            <person name="Pham C."/>
            <person name="Pham P."/>
            <person name="Pu L.-L."/>
            <person name="Puazo M."/>
            <person name="Raj R."/>
            <person name="Reid J."/>
            <person name="Rouhana J."/>
            <person name="Saada N."/>
            <person name="Shang Y."/>
            <person name="Simmons D."/>
            <person name="Thornton R."/>
            <person name="Warren J."/>
            <person name="Weissenberger G."/>
            <person name="Zhang J."/>
            <person name="Zhang L."/>
            <person name="Zhou C."/>
            <person name="Zhu D."/>
            <person name="Muzny D."/>
            <person name="Worley K."/>
            <person name="Gibbs R."/>
        </authorList>
    </citation>
    <scope>NUCLEOTIDE SEQUENCE [LARGE SCALE GENOMIC DNA]</scope>
    <source>
        <strain evidence="2 3">DSM 16047</strain>
    </source>
</reference>
<evidence type="ECO:0000313" key="3">
    <source>
        <dbReference type="Proteomes" id="UP000005583"/>
    </source>
</evidence>
<dbReference type="EMBL" id="ACGU01000043">
    <property type="protein sequence ID" value="EEJ72192.1"/>
    <property type="molecule type" value="Genomic_DNA"/>
</dbReference>
<sequence length="59" mass="7359">MKFHLKNIFKSKFFGLLIFWILLLIWMLYVNDKWGIRISVVWIIVIVIYLIKDLYQKRK</sequence>
<dbReference type="STRING" id="525365.HMPREF0548_0879"/>
<dbReference type="Proteomes" id="UP000005583">
    <property type="component" value="Unassembled WGS sequence"/>
</dbReference>
<protein>
    <submittedName>
        <fullName evidence="2">Uncharacterized protein</fullName>
    </submittedName>
</protein>
<comment type="caution">
    <text evidence="2">The sequence shown here is derived from an EMBL/GenBank/DDBJ whole genome shotgun (WGS) entry which is preliminary data.</text>
</comment>
<name>C2EMI3_9LACO</name>
<organism evidence="2 3">
    <name type="scientific">Lactobacillus ultunensis DSM 16047</name>
    <dbReference type="NCBI Taxonomy" id="525365"/>
    <lineage>
        <taxon>Bacteria</taxon>
        <taxon>Bacillati</taxon>
        <taxon>Bacillota</taxon>
        <taxon>Bacilli</taxon>
        <taxon>Lactobacillales</taxon>
        <taxon>Lactobacillaceae</taxon>
        <taxon>Lactobacillus</taxon>
    </lineage>
</organism>
<accession>C2EMI3</accession>
<proteinExistence type="predicted"/>
<evidence type="ECO:0000313" key="2">
    <source>
        <dbReference type="EMBL" id="EEJ72192.1"/>
    </source>
</evidence>
<gene>
    <name evidence="2" type="ORF">HMPREF0548_0879</name>
</gene>
<dbReference type="HOGENOM" id="CLU_2954877_0_0_9"/>